<evidence type="ECO:0000313" key="2">
    <source>
        <dbReference type="EMBL" id="SFU76477.1"/>
    </source>
</evidence>
<protein>
    <recommendedName>
        <fullName evidence="1">DUF4859 domain-containing protein</fullName>
    </recommendedName>
</protein>
<reference evidence="2 3" key="1">
    <citation type="submission" date="2016-10" db="EMBL/GenBank/DDBJ databases">
        <authorList>
            <person name="de Groot N.N."/>
        </authorList>
    </citation>
    <scope>NUCLEOTIDE SEQUENCE [LARGE SCALE GENOMIC DNA]</scope>
    <source>
        <strain evidence="2 3">CGMCC 1.12333</strain>
    </source>
</reference>
<dbReference type="RefSeq" id="WP_245766619.1">
    <property type="nucleotide sequence ID" value="NZ_FPBK01000022.1"/>
</dbReference>
<gene>
    <name evidence="2" type="ORF">SAMN05216480_1226</name>
</gene>
<dbReference type="EMBL" id="FPBK01000022">
    <property type="protein sequence ID" value="SFU76477.1"/>
    <property type="molecule type" value="Genomic_DNA"/>
</dbReference>
<evidence type="ECO:0000313" key="3">
    <source>
        <dbReference type="Proteomes" id="UP000199138"/>
    </source>
</evidence>
<dbReference type="InterPro" id="IPR045690">
    <property type="entry name" value="DUF6055"/>
</dbReference>
<evidence type="ECO:0000259" key="1">
    <source>
        <dbReference type="Pfam" id="PF16151"/>
    </source>
</evidence>
<proteinExistence type="predicted"/>
<dbReference type="STRING" id="1224947.SAMN05216480_1226"/>
<dbReference type="Proteomes" id="UP000199138">
    <property type="component" value="Unassembled WGS sequence"/>
</dbReference>
<sequence length="623" mass="69785">MKHHFTHPATAVIKLLIAIFCIGNLFSCDDDTDPIPEEETPVVVSELAIYKPLEFGDMDYNNNSSTWSFERSRESDHFIVFWDTAYGTNDPNDAEIPATYRVDIDDLLSKAEAFYALNVDELLFAQTGLGYSQLDTYKMMIFLYYQDEWLATGSGYDDVIGALWVNPSTCQPVGSTIAHEIGHSFQYQVFADLGGGSGFRYGFGGNGGNTFWEQTAQWQSFQTYQEEAFTTYYLDDYFANYFKHPLHEDYRYASYWLLNYWSDIHGKEIIGQVWREAQQPEDPIEAYQRLTGIDNTTFNDEIYDAASKFATWDLDYNAIRTYGEDYQHQFAYQFDALEGGTLRSSYATTPQTAGYNVVPLSLPENNTTISVAFTGLINEAGYNTVADPSRAGWRYGFVALLENGTRVYSDMQTGSTSTSTATFEVPENAADLYLVVTGAPTTYAEHPWDDEPSNDDQWPYTVSFTNTNVSGYVVFNGDETPEDVDFTFDIALTADDTNYTSITQNIPTAQLATAFVLQPSEISSLIGTNIVFYAEESDGNLSEEYTANGYGHWFDANGDVIGWGESAVLFSEFDEAALSFSVGQYPTHALAGTTYTIKQALVYTPENGNSVTATFTFHVTMTE</sequence>
<dbReference type="AlphaFoldDB" id="A0A1I7IU67"/>
<feature type="domain" description="DUF4859" evidence="1">
    <location>
        <begin position="498"/>
        <end position="608"/>
    </location>
</feature>
<organism evidence="2 3">
    <name type="scientific">Pustulibacterium marinum</name>
    <dbReference type="NCBI Taxonomy" id="1224947"/>
    <lineage>
        <taxon>Bacteria</taxon>
        <taxon>Pseudomonadati</taxon>
        <taxon>Bacteroidota</taxon>
        <taxon>Flavobacteriia</taxon>
        <taxon>Flavobacteriales</taxon>
        <taxon>Flavobacteriaceae</taxon>
        <taxon>Pustulibacterium</taxon>
    </lineage>
</organism>
<name>A0A1I7IU67_9FLAO</name>
<dbReference type="InterPro" id="IPR032339">
    <property type="entry name" value="DUF4859"/>
</dbReference>
<dbReference type="Pfam" id="PF19527">
    <property type="entry name" value="DUF6055"/>
    <property type="match status" value="1"/>
</dbReference>
<accession>A0A1I7IU67</accession>
<keyword evidence="3" id="KW-1185">Reference proteome</keyword>
<dbReference type="Pfam" id="PF16151">
    <property type="entry name" value="DUF4859"/>
    <property type="match status" value="1"/>
</dbReference>